<gene>
    <name evidence="9" type="ORF">F5X68DRAFT_203271</name>
</gene>
<comment type="similarity">
    <text evidence="6 7">Belongs to the MPP10 family.</text>
</comment>
<feature type="compositionally biased region" description="Basic and acidic residues" evidence="8">
    <location>
        <begin position="386"/>
        <end position="408"/>
    </location>
</feature>
<evidence type="ECO:0000256" key="5">
    <source>
        <dbReference type="ARBA" id="ARBA00023274"/>
    </source>
</evidence>
<evidence type="ECO:0000313" key="9">
    <source>
        <dbReference type="EMBL" id="KAH6690571.1"/>
    </source>
</evidence>
<evidence type="ECO:0000256" key="8">
    <source>
        <dbReference type="SAM" id="MobiDB-lite"/>
    </source>
</evidence>
<feature type="compositionally biased region" description="Basic residues" evidence="8">
    <location>
        <begin position="375"/>
        <end position="385"/>
    </location>
</feature>
<dbReference type="Pfam" id="PF04006">
    <property type="entry name" value="Mpp10"/>
    <property type="match status" value="1"/>
</dbReference>
<evidence type="ECO:0000256" key="2">
    <source>
        <dbReference type="ARBA" id="ARBA00022517"/>
    </source>
</evidence>
<organism evidence="9 10">
    <name type="scientific">Plectosphaerella plurivora</name>
    <dbReference type="NCBI Taxonomy" id="936078"/>
    <lineage>
        <taxon>Eukaryota</taxon>
        <taxon>Fungi</taxon>
        <taxon>Dikarya</taxon>
        <taxon>Ascomycota</taxon>
        <taxon>Pezizomycotina</taxon>
        <taxon>Sordariomycetes</taxon>
        <taxon>Hypocreomycetidae</taxon>
        <taxon>Glomerellales</taxon>
        <taxon>Plectosphaerellaceae</taxon>
        <taxon>Plectosphaerella</taxon>
    </lineage>
</organism>
<feature type="region of interest" description="Disordered" evidence="8">
    <location>
        <begin position="648"/>
        <end position="720"/>
    </location>
</feature>
<sequence>MAEGSTTSSLTSQTLSFVPGMAAHLPRQNGAVDVSAFFEALNPANRHTFLQPPPALPIASLQVVKDTLDAFAGQISDEQLQRLKLENKNKKRKRLDGTNTEVLKIRKVHLDGFETGQVWQQARRIIQSALAHSEEALLELVERDEVVVDDDEDDEEDVSEPEETELASTSGEEDGEDVESLEGDDSELEDDMEEDGVDVASDDEEETFGGIASDEEMEQSGEEEDEEDDEEDDEDVVGEFVEDPHGLNDGFFSIDDFNKQTQWFEEQDAKGDPNTDAASDDEEINWDADPLDAKASKSGKSSKLADAEVDGEEFGFDQEEDDDEEEEDGPTFGNMDLNAPEGDSEDEAMGEDEEDVENNANNVFYKDFFAPPPRKASKDKKGKNVRFKEKPIAEEDVERAMRDVRRDLFEDESDIGEDSDDVLSDVSAGEPRARRSAHERRQAKLSEEIRKLEAAAVAKREWAMSGEAAAVDRPVNSLLDEQLDFEHAGKPIPVITQEITDSIEELIKRRILAQEFDEVLRRRPDAASVANGTRRGLVEVDDTKSSKGLAEIYEEEHQKNLDPDGFVSKADEKTQKEEAEIARMWKDLNATLDSLSSWQYRPRPQEPALNVVTDTPTITMEDAQPSTAQGVAGGESALAPQEVYKAGGANGKDNVQKGEVVAKSGLPVARAEMSREDKQRRRRREKERIRKAGADGNGKKPVSKRAQMEKQTMADLKKGGVKVINRKGEVVDMAGNKAKAEHKTSTSSFKL</sequence>
<reference evidence="9" key="1">
    <citation type="journal article" date="2021" name="Nat. Commun.">
        <title>Genetic determinants of endophytism in the Arabidopsis root mycobiome.</title>
        <authorList>
            <person name="Mesny F."/>
            <person name="Miyauchi S."/>
            <person name="Thiergart T."/>
            <person name="Pickel B."/>
            <person name="Atanasova L."/>
            <person name="Karlsson M."/>
            <person name="Huettel B."/>
            <person name="Barry K.W."/>
            <person name="Haridas S."/>
            <person name="Chen C."/>
            <person name="Bauer D."/>
            <person name="Andreopoulos W."/>
            <person name="Pangilinan J."/>
            <person name="LaButti K."/>
            <person name="Riley R."/>
            <person name="Lipzen A."/>
            <person name="Clum A."/>
            <person name="Drula E."/>
            <person name="Henrissat B."/>
            <person name="Kohler A."/>
            <person name="Grigoriev I.V."/>
            <person name="Martin F.M."/>
            <person name="Hacquard S."/>
        </authorList>
    </citation>
    <scope>NUCLEOTIDE SEQUENCE</scope>
    <source>
        <strain evidence="9">MPI-SDFR-AT-0117</strain>
    </source>
</reference>
<keyword evidence="4 7" id="KW-0539">Nucleus</keyword>
<dbReference type="PANTHER" id="PTHR17039">
    <property type="entry name" value="U3 SMALL NUCLEOLAR RIBONUCLEOPROTEIN PROTEIN MPP10"/>
    <property type="match status" value="1"/>
</dbReference>
<evidence type="ECO:0000256" key="3">
    <source>
        <dbReference type="ARBA" id="ARBA00022552"/>
    </source>
</evidence>
<keyword evidence="2 7" id="KW-0690">Ribosome biogenesis</keyword>
<dbReference type="GO" id="GO:0034457">
    <property type="term" value="C:Mpp10 complex"/>
    <property type="evidence" value="ECO:0007669"/>
    <property type="project" value="UniProtKB-UniRule"/>
</dbReference>
<dbReference type="OrthoDB" id="445326at2759"/>
<dbReference type="GO" id="GO:0006364">
    <property type="term" value="P:rRNA processing"/>
    <property type="evidence" value="ECO:0007669"/>
    <property type="project" value="UniProtKB-KW"/>
</dbReference>
<protein>
    <recommendedName>
        <fullName evidence="7">U3 small nucleolar ribonucleoprotein protein MPP10</fullName>
    </recommendedName>
</protein>
<comment type="subcellular location">
    <subcellularLocation>
        <location evidence="1 7">Nucleus</location>
        <location evidence="1 7">Nucleolus</location>
    </subcellularLocation>
</comment>
<dbReference type="AlphaFoldDB" id="A0A9P8VH52"/>
<evidence type="ECO:0000256" key="7">
    <source>
        <dbReference type="PIRNR" id="PIRNR017300"/>
    </source>
</evidence>
<dbReference type="Proteomes" id="UP000770015">
    <property type="component" value="Unassembled WGS sequence"/>
</dbReference>
<dbReference type="GO" id="GO:0032040">
    <property type="term" value="C:small-subunit processome"/>
    <property type="evidence" value="ECO:0007669"/>
    <property type="project" value="TreeGrafter"/>
</dbReference>
<feature type="compositionally biased region" description="Acidic residues" evidence="8">
    <location>
        <begin position="147"/>
        <end position="241"/>
    </location>
</feature>
<dbReference type="PIRSF" id="PIRSF017300">
    <property type="entry name" value="snoRNP_Mpp10"/>
    <property type="match status" value="1"/>
</dbReference>
<evidence type="ECO:0000256" key="1">
    <source>
        <dbReference type="ARBA" id="ARBA00004604"/>
    </source>
</evidence>
<keyword evidence="3 7" id="KW-0698">rRNA processing</keyword>
<dbReference type="InterPro" id="IPR012173">
    <property type="entry name" value="Mpp10"/>
</dbReference>
<feature type="compositionally biased region" description="Acidic residues" evidence="8">
    <location>
        <begin position="409"/>
        <end position="423"/>
    </location>
</feature>
<comment type="caution">
    <text evidence="9">The sequence shown here is derived from an EMBL/GenBank/DDBJ whole genome shotgun (WGS) entry which is preliminary data.</text>
</comment>
<proteinExistence type="inferred from homology"/>
<name>A0A9P8VH52_9PEZI</name>
<dbReference type="GO" id="GO:0005732">
    <property type="term" value="C:sno(s)RNA-containing ribonucleoprotein complex"/>
    <property type="evidence" value="ECO:0007669"/>
    <property type="project" value="UniProtKB-UniRule"/>
</dbReference>
<feature type="compositionally biased region" description="Acidic residues" evidence="8">
    <location>
        <begin position="307"/>
        <end position="329"/>
    </location>
</feature>
<feature type="region of interest" description="Disordered" evidence="8">
    <location>
        <begin position="143"/>
        <end position="444"/>
    </location>
</feature>
<evidence type="ECO:0000313" key="10">
    <source>
        <dbReference type="Proteomes" id="UP000770015"/>
    </source>
</evidence>
<keyword evidence="10" id="KW-1185">Reference proteome</keyword>
<evidence type="ECO:0000256" key="6">
    <source>
        <dbReference type="ARBA" id="ARBA00029455"/>
    </source>
</evidence>
<keyword evidence="5 7" id="KW-0687">Ribonucleoprotein</keyword>
<feature type="compositionally biased region" description="Acidic residues" evidence="8">
    <location>
        <begin position="342"/>
        <end position="357"/>
    </location>
</feature>
<dbReference type="PANTHER" id="PTHR17039:SF0">
    <property type="entry name" value="U3 SMALL NUCLEOLAR RIBONUCLEOPROTEIN PROTEIN MPP10"/>
    <property type="match status" value="1"/>
</dbReference>
<accession>A0A9P8VH52</accession>
<evidence type="ECO:0000256" key="4">
    <source>
        <dbReference type="ARBA" id="ARBA00023242"/>
    </source>
</evidence>
<comment type="function">
    <text evidence="7">Involved in nucleolar processing of pre-18S ribosomal RNA.</text>
</comment>
<dbReference type="EMBL" id="JAGSXJ010000006">
    <property type="protein sequence ID" value="KAH6690571.1"/>
    <property type="molecule type" value="Genomic_DNA"/>
</dbReference>
<feature type="region of interest" description="Disordered" evidence="8">
    <location>
        <begin position="554"/>
        <end position="575"/>
    </location>
</feature>
<feature type="compositionally biased region" description="Acidic residues" evidence="8">
    <location>
        <begin position="278"/>
        <end position="290"/>
    </location>
</feature>